<evidence type="ECO:0000313" key="1">
    <source>
        <dbReference type="EMBL" id="WUV44082.1"/>
    </source>
</evidence>
<dbReference type="RefSeq" id="WP_329406849.1">
    <property type="nucleotide sequence ID" value="NZ_CP109441.1"/>
</dbReference>
<gene>
    <name evidence="1" type="ORF">OG563_33580</name>
</gene>
<reference evidence="1" key="1">
    <citation type="submission" date="2022-10" db="EMBL/GenBank/DDBJ databases">
        <title>The complete genomes of actinobacterial strains from the NBC collection.</title>
        <authorList>
            <person name="Joergensen T.S."/>
            <person name="Alvarez Arevalo M."/>
            <person name="Sterndorff E.B."/>
            <person name="Faurdal D."/>
            <person name="Vuksanovic O."/>
            <person name="Mourched A.-S."/>
            <person name="Charusanti P."/>
            <person name="Shaw S."/>
            <person name="Blin K."/>
            <person name="Weber T."/>
        </authorList>
    </citation>
    <scope>NUCLEOTIDE SEQUENCE</scope>
    <source>
        <strain evidence="1">NBC_01482</strain>
    </source>
</reference>
<keyword evidence="2" id="KW-1185">Reference proteome</keyword>
<protein>
    <submittedName>
        <fullName evidence="1">Uncharacterized protein</fullName>
    </submittedName>
</protein>
<organism evidence="1 2">
    <name type="scientific">Nocardia vinacea</name>
    <dbReference type="NCBI Taxonomy" id="96468"/>
    <lineage>
        <taxon>Bacteria</taxon>
        <taxon>Bacillati</taxon>
        <taxon>Actinomycetota</taxon>
        <taxon>Actinomycetes</taxon>
        <taxon>Mycobacteriales</taxon>
        <taxon>Nocardiaceae</taxon>
        <taxon>Nocardia</taxon>
    </lineage>
</organism>
<sequence>MQSRTDAEELSETAIASAQWVSLCAHCGVSHPTLLEFDLQLGKPFSVIADSNSWAKALSCEDSRR</sequence>
<evidence type="ECO:0000313" key="2">
    <source>
        <dbReference type="Proteomes" id="UP001432062"/>
    </source>
</evidence>
<accession>A0ABZ1YLH4</accession>
<dbReference type="Proteomes" id="UP001432062">
    <property type="component" value="Chromosome"/>
</dbReference>
<dbReference type="EMBL" id="CP109441">
    <property type="protein sequence ID" value="WUV44082.1"/>
    <property type="molecule type" value="Genomic_DNA"/>
</dbReference>
<name>A0ABZ1YLH4_9NOCA</name>
<proteinExistence type="predicted"/>